<dbReference type="InterPro" id="IPR017853">
    <property type="entry name" value="GH"/>
</dbReference>
<comment type="caution">
    <text evidence="6">The sequence shown here is derived from an EMBL/GenBank/DDBJ whole genome shotgun (WGS) entry which is preliminary data.</text>
</comment>
<dbReference type="InterPro" id="IPR006047">
    <property type="entry name" value="GH13_cat_dom"/>
</dbReference>
<dbReference type="OrthoDB" id="9805159at2"/>
<feature type="chain" id="PRO_5022818686" evidence="4">
    <location>
        <begin position="24"/>
        <end position="656"/>
    </location>
</feature>
<organism evidence="6 7">
    <name type="scientific">Novipirellula herctigrandis</name>
    <dbReference type="NCBI Taxonomy" id="2527986"/>
    <lineage>
        <taxon>Bacteria</taxon>
        <taxon>Pseudomonadati</taxon>
        <taxon>Planctomycetota</taxon>
        <taxon>Planctomycetia</taxon>
        <taxon>Pirellulales</taxon>
        <taxon>Pirellulaceae</taxon>
        <taxon>Novipirellula</taxon>
    </lineage>
</organism>
<evidence type="ECO:0000256" key="1">
    <source>
        <dbReference type="ARBA" id="ARBA00001913"/>
    </source>
</evidence>
<evidence type="ECO:0000313" key="7">
    <source>
        <dbReference type="Proteomes" id="UP000315010"/>
    </source>
</evidence>
<dbReference type="EMBL" id="SJPJ01000001">
    <property type="protein sequence ID" value="TWT82994.1"/>
    <property type="molecule type" value="Genomic_DNA"/>
</dbReference>
<evidence type="ECO:0000256" key="2">
    <source>
        <dbReference type="ARBA" id="ARBA00022723"/>
    </source>
</evidence>
<evidence type="ECO:0000256" key="4">
    <source>
        <dbReference type="SAM" id="SignalP"/>
    </source>
</evidence>
<proteinExistence type="predicted"/>
<keyword evidence="2" id="KW-0479">Metal-binding</keyword>
<evidence type="ECO:0000259" key="5">
    <source>
        <dbReference type="SMART" id="SM00642"/>
    </source>
</evidence>
<dbReference type="SUPFAM" id="SSF51445">
    <property type="entry name" value="(Trans)glycosidases"/>
    <property type="match status" value="1"/>
</dbReference>
<dbReference type="Gene3D" id="3.20.20.80">
    <property type="entry name" value="Glycosidases"/>
    <property type="match status" value="2"/>
</dbReference>
<keyword evidence="6" id="KW-0328">Glycosyltransferase</keyword>
<gene>
    <name evidence="6" type="ORF">CA13_44570</name>
</gene>
<comment type="cofactor">
    <cofactor evidence="1">
        <name>Ca(2+)</name>
        <dbReference type="ChEBI" id="CHEBI:29108"/>
    </cofactor>
</comment>
<dbReference type="PANTHER" id="PTHR10357">
    <property type="entry name" value="ALPHA-AMYLASE FAMILY MEMBER"/>
    <property type="match status" value="1"/>
</dbReference>
<keyword evidence="6" id="KW-0808">Transferase</keyword>
<dbReference type="EC" id="2.4.1.19" evidence="6"/>
<dbReference type="RefSeq" id="WP_146399855.1">
    <property type="nucleotide sequence ID" value="NZ_SJPJ01000001.1"/>
</dbReference>
<dbReference type="Pfam" id="PF00128">
    <property type="entry name" value="Alpha-amylase"/>
    <property type="match status" value="1"/>
</dbReference>
<feature type="domain" description="Glycosyl hydrolase family 13 catalytic" evidence="5">
    <location>
        <begin position="41"/>
        <end position="533"/>
    </location>
</feature>
<dbReference type="Proteomes" id="UP000315010">
    <property type="component" value="Unassembled WGS sequence"/>
</dbReference>
<evidence type="ECO:0000256" key="3">
    <source>
        <dbReference type="ARBA" id="ARBA00022729"/>
    </source>
</evidence>
<feature type="signal peptide" evidence="4">
    <location>
        <begin position="1"/>
        <end position="23"/>
    </location>
</feature>
<keyword evidence="7" id="KW-1185">Reference proteome</keyword>
<dbReference type="GO" id="GO:0046872">
    <property type="term" value="F:metal ion binding"/>
    <property type="evidence" value="ECO:0007669"/>
    <property type="project" value="UniProtKB-KW"/>
</dbReference>
<dbReference type="GO" id="GO:0005975">
    <property type="term" value="P:carbohydrate metabolic process"/>
    <property type="evidence" value="ECO:0007669"/>
    <property type="project" value="InterPro"/>
</dbReference>
<dbReference type="SMART" id="SM00642">
    <property type="entry name" value="Aamy"/>
    <property type="match status" value="1"/>
</dbReference>
<dbReference type="AlphaFoldDB" id="A0A5C5Z6T5"/>
<evidence type="ECO:0000313" key="6">
    <source>
        <dbReference type="EMBL" id="TWT82994.1"/>
    </source>
</evidence>
<sequence precursor="true">MLVLNRLPSLLLLGIVLLGVANGNGEDVTIDRSWNEDIIYFALTDRFCDGDPSNNTPRQSDPQLYDASQNDINRYHGGDFRGLEIALRSGYFNKLGVTTLWLTPPIRNAWHSPHDLGGPKTGYHGYWAQDFLDIDPHLTSTVSIDGKSYSDDRDGRMMHYKDLVTLAHEHGIKVIQDAVCNHIGPLFYYDENGNQQLDMSSENEWIAPYSNHPYTNTRWVDLPQWNLVPPNPDDEELILGHRVKTTGLLREFRIYGRHGFNSNSLGKSDGEEVKCDFFSLRDMATHPDSEHFDALVNEFVEIYYFYIHVVGIDGMRLDTVKHVHHEFWSEFTHRLRDKLGEEAEKLLITGEVYDGNPFVLGRYTFSLNPETGERDSKPCLDSLLNFQFCFNLRDYLRKPGDSFGHPWGLQNTTNSLNRQGEKAFYNSQVGVDGLAPRQKMVNFFENHDGLNRFLVPEVDEVKHRLALAILMTTEGIPCIYYGAEASLRDSKGRLKQDGETGRMTYCEDGDASRLELATKTASFELINRLSELRAQQEALHAGAMSTLWVDSDSTSSDDGLYVFARYVGTDDGIDTAKTVIVAINANPKQSAIAEHVSLVVGPDGEQALARSGDRFHQVRPFESDDEIQITVTEMMGASSASIRVEVPPSSAVIYIR</sequence>
<name>A0A5C5Z6T5_9BACT</name>
<protein>
    <submittedName>
        <fullName evidence="6">Cyclomaltodextrin glucanotransferase</fullName>
        <ecNumber evidence="6">2.4.1.19</ecNumber>
    </submittedName>
</protein>
<dbReference type="PANTHER" id="PTHR10357:SF215">
    <property type="entry name" value="ALPHA-AMYLASE 1"/>
    <property type="match status" value="1"/>
</dbReference>
<keyword evidence="3 4" id="KW-0732">Signal</keyword>
<reference evidence="6 7" key="1">
    <citation type="submission" date="2019-02" db="EMBL/GenBank/DDBJ databases">
        <title>Deep-cultivation of Planctomycetes and their phenomic and genomic characterization uncovers novel biology.</title>
        <authorList>
            <person name="Wiegand S."/>
            <person name="Jogler M."/>
            <person name="Boedeker C."/>
            <person name="Pinto D."/>
            <person name="Vollmers J."/>
            <person name="Rivas-Marin E."/>
            <person name="Kohn T."/>
            <person name="Peeters S.H."/>
            <person name="Heuer A."/>
            <person name="Rast P."/>
            <person name="Oberbeckmann S."/>
            <person name="Bunk B."/>
            <person name="Jeske O."/>
            <person name="Meyerdierks A."/>
            <person name="Storesund J.E."/>
            <person name="Kallscheuer N."/>
            <person name="Luecker S."/>
            <person name="Lage O.M."/>
            <person name="Pohl T."/>
            <person name="Merkel B.J."/>
            <person name="Hornburger P."/>
            <person name="Mueller R.-W."/>
            <person name="Bruemmer F."/>
            <person name="Labrenz M."/>
            <person name="Spormann A.M."/>
            <person name="Op Den Camp H."/>
            <person name="Overmann J."/>
            <person name="Amann R."/>
            <person name="Jetten M.S.M."/>
            <person name="Mascher T."/>
            <person name="Medema M.H."/>
            <person name="Devos D.P."/>
            <person name="Kaster A.-K."/>
            <person name="Ovreas L."/>
            <person name="Rohde M."/>
            <person name="Galperin M.Y."/>
            <person name="Jogler C."/>
        </authorList>
    </citation>
    <scope>NUCLEOTIDE SEQUENCE [LARGE SCALE GENOMIC DNA]</scope>
    <source>
        <strain evidence="6 7">CA13</strain>
    </source>
</reference>
<accession>A0A5C5Z6T5</accession>
<dbReference type="GO" id="GO:0043895">
    <property type="term" value="F:cyclomaltodextrin glucanotransferase activity"/>
    <property type="evidence" value="ECO:0007669"/>
    <property type="project" value="UniProtKB-EC"/>
</dbReference>